<feature type="active site" evidence="1">
    <location>
        <position position="206"/>
    </location>
</feature>
<dbReference type="InterPro" id="IPR003812">
    <property type="entry name" value="Fido"/>
</dbReference>
<dbReference type="RefSeq" id="WP_140042487.1">
    <property type="nucleotide sequence ID" value="NZ_CP041016.1"/>
</dbReference>
<dbReference type="Pfam" id="PF13776">
    <property type="entry name" value="DUF4172"/>
    <property type="match status" value="1"/>
</dbReference>
<dbReference type="PANTHER" id="PTHR13504">
    <property type="entry name" value="FIDO DOMAIN-CONTAINING PROTEIN DDB_G0283145"/>
    <property type="match status" value="1"/>
</dbReference>
<protein>
    <submittedName>
        <fullName evidence="4">Fic family protein</fullName>
    </submittedName>
</protein>
<dbReference type="SUPFAM" id="SSF140931">
    <property type="entry name" value="Fic-like"/>
    <property type="match status" value="1"/>
</dbReference>
<evidence type="ECO:0000256" key="1">
    <source>
        <dbReference type="PIRSR" id="PIRSR640198-1"/>
    </source>
</evidence>
<dbReference type="Pfam" id="PF02661">
    <property type="entry name" value="Fic"/>
    <property type="match status" value="1"/>
</dbReference>
<accession>A0A5B8CGK0</accession>
<proteinExistence type="predicted"/>
<keyword evidence="2" id="KW-0547">Nucleotide-binding</keyword>
<evidence type="ECO:0000313" key="4">
    <source>
        <dbReference type="EMBL" id="QDC38045.1"/>
    </source>
</evidence>
<evidence type="ECO:0000313" key="5">
    <source>
        <dbReference type="Proteomes" id="UP000311469"/>
    </source>
</evidence>
<reference evidence="4 5" key="1">
    <citation type="submission" date="2019-06" db="EMBL/GenBank/DDBJ databases">
        <title>Genome organization and adaptive potential of archetypical organophosphate degarding Sphingobium fuliginis ATCC 27551.</title>
        <authorList>
            <person name="Sarwar A."/>
            <person name="Parthasarathy S."/>
            <person name="Singh C."/>
            <person name="Siddavattam D."/>
        </authorList>
    </citation>
    <scope>NUCLEOTIDE SEQUENCE [LARGE SCALE GENOMIC DNA]</scope>
    <source>
        <strain evidence="4 5">ATCC 27551</strain>
    </source>
</reference>
<dbReference type="KEGG" id="sufl:FIL70_13210"/>
<dbReference type="InterPro" id="IPR036388">
    <property type="entry name" value="WH-like_DNA-bd_sf"/>
</dbReference>
<dbReference type="EMBL" id="CP041016">
    <property type="protein sequence ID" value="QDC38045.1"/>
    <property type="molecule type" value="Genomic_DNA"/>
</dbReference>
<dbReference type="AlphaFoldDB" id="A0A5B8CGK0"/>
<dbReference type="GO" id="GO:0005524">
    <property type="term" value="F:ATP binding"/>
    <property type="evidence" value="ECO:0007669"/>
    <property type="project" value="UniProtKB-KW"/>
</dbReference>
<dbReference type="Gene3D" id="1.10.10.10">
    <property type="entry name" value="Winged helix-like DNA-binding domain superfamily/Winged helix DNA-binding domain"/>
    <property type="match status" value="1"/>
</dbReference>
<name>A0A5B8CGK0_SPHSA</name>
<dbReference type="Gene3D" id="1.10.3290.10">
    <property type="entry name" value="Fido-like domain"/>
    <property type="match status" value="1"/>
</dbReference>
<feature type="binding site" evidence="2">
    <location>
        <begin position="210"/>
        <end position="217"/>
    </location>
    <ligand>
        <name>ATP</name>
        <dbReference type="ChEBI" id="CHEBI:30616"/>
    </ligand>
</feature>
<evidence type="ECO:0000259" key="3">
    <source>
        <dbReference type="PROSITE" id="PS51459"/>
    </source>
</evidence>
<feature type="binding site" evidence="2">
    <location>
        <begin position="247"/>
        <end position="248"/>
    </location>
    <ligand>
        <name>ATP</name>
        <dbReference type="ChEBI" id="CHEBI:30616"/>
    </ligand>
</feature>
<organism evidence="4 5">
    <name type="scientific">Sphingobium fuliginis ATCC 27551</name>
    <dbReference type="NCBI Taxonomy" id="1208342"/>
    <lineage>
        <taxon>Bacteria</taxon>
        <taxon>Pseudomonadati</taxon>
        <taxon>Pseudomonadota</taxon>
        <taxon>Alphaproteobacteria</taxon>
        <taxon>Sphingomonadales</taxon>
        <taxon>Sphingomonadaceae</taxon>
        <taxon>Sphingobium</taxon>
    </lineage>
</organism>
<evidence type="ECO:0000256" key="2">
    <source>
        <dbReference type="PIRSR" id="PIRSR640198-2"/>
    </source>
</evidence>
<dbReference type="InterPro" id="IPR036597">
    <property type="entry name" value="Fido-like_dom_sf"/>
</dbReference>
<dbReference type="PANTHER" id="PTHR13504:SF33">
    <property type="entry name" value="FIC FAMILY PROTEIN"/>
    <property type="match status" value="1"/>
</dbReference>
<dbReference type="Proteomes" id="UP000311469">
    <property type="component" value="Chromosome cSF1"/>
</dbReference>
<dbReference type="InterPro" id="IPR040198">
    <property type="entry name" value="Fido_containing"/>
</dbReference>
<dbReference type="InterPro" id="IPR025230">
    <property type="entry name" value="DUF4172"/>
</dbReference>
<dbReference type="PROSITE" id="PS51459">
    <property type="entry name" value="FIDO"/>
    <property type="match status" value="1"/>
</dbReference>
<keyword evidence="2" id="KW-0067">ATP-binding</keyword>
<feature type="domain" description="Fido" evidence="3">
    <location>
        <begin position="113"/>
        <end position="269"/>
    </location>
</feature>
<gene>
    <name evidence="4" type="ORF">FIL70_13210</name>
</gene>
<sequence>MLWNWQLPDWTQFGFDETRLREAEARFLKSAGIVVGSMHHLDREARQEIVIELISQEMVDSSAIEGEILDRDSVQSSIARQLGFAADKRRSNPAEAGAAELMVDLYRHYGEPLTDRLLFNWHKMLMNGRYDLADISTYRTHADPMQIVSGALHAPRVHFEAPPSDRVQEEMGRFIAWFNDSAPQGNSPMPAITRAAIAHLWFETIHPFEDGNGRLGRAIAEKALAQSLEAPTLTALAATINRHRKAYYSQLDRASQTNQIDAWMGWFADIVLEAQTRTIESIRFLIEKTRLLDRLRDRINARQEKALIRMMAEGPDGFVGGLSAHNYRTITDAASATATRDLAELVTLGALNRVGERRYARYHLAIATRKGSEGASG</sequence>